<keyword evidence="2" id="KW-1185">Reference proteome</keyword>
<protein>
    <submittedName>
        <fullName evidence="1">Uncharacterized protein</fullName>
    </submittedName>
</protein>
<organism evidence="1 2">
    <name type="scientific">Massilia consociata</name>
    <dbReference type="NCBI Taxonomy" id="760117"/>
    <lineage>
        <taxon>Bacteria</taxon>
        <taxon>Pseudomonadati</taxon>
        <taxon>Pseudomonadota</taxon>
        <taxon>Betaproteobacteria</taxon>
        <taxon>Burkholderiales</taxon>
        <taxon>Oxalobacteraceae</taxon>
        <taxon>Telluria group</taxon>
        <taxon>Massilia</taxon>
    </lineage>
</organism>
<proteinExistence type="predicted"/>
<evidence type="ECO:0000313" key="2">
    <source>
        <dbReference type="Proteomes" id="UP001589773"/>
    </source>
</evidence>
<reference evidence="1 2" key="1">
    <citation type="submission" date="2024-09" db="EMBL/GenBank/DDBJ databases">
        <authorList>
            <person name="Sun Q."/>
            <person name="Mori K."/>
        </authorList>
    </citation>
    <scope>NUCLEOTIDE SEQUENCE [LARGE SCALE GENOMIC DNA]</scope>
    <source>
        <strain evidence="1 2">CCM 7792</strain>
    </source>
</reference>
<sequence>MEAPTAVKRYNLSPPGEQDVLASLTRLVGPDESSRLWTSACRQAGARSGAILSLEQFEKVLLQLKQSAGLAAVAASSILVRLKSYRTLSLMNAK</sequence>
<dbReference type="Proteomes" id="UP001589773">
    <property type="component" value="Unassembled WGS sequence"/>
</dbReference>
<name>A0ABV6FAY8_9BURK</name>
<comment type="caution">
    <text evidence="1">The sequence shown here is derived from an EMBL/GenBank/DDBJ whole genome shotgun (WGS) entry which is preliminary data.</text>
</comment>
<evidence type="ECO:0000313" key="1">
    <source>
        <dbReference type="EMBL" id="MFC0250696.1"/>
    </source>
</evidence>
<dbReference type="RefSeq" id="WP_379677462.1">
    <property type="nucleotide sequence ID" value="NZ_JBHLWP010000003.1"/>
</dbReference>
<gene>
    <name evidence="1" type="ORF">ACFFJK_02240</name>
</gene>
<accession>A0ABV6FAY8</accession>
<dbReference type="EMBL" id="JBHLWP010000003">
    <property type="protein sequence ID" value="MFC0250696.1"/>
    <property type="molecule type" value="Genomic_DNA"/>
</dbReference>